<dbReference type="InterPro" id="IPR044862">
    <property type="entry name" value="Pro_4_hyd_alph_FE2OG_OXY"/>
</dbReference>
<dbReference type="EMBL" id="NRRV01000008">
    <property type="protein sequence ID" value="MBK1630136.1"/>
    <property type="molecule type" value="Genomic_DNA"/>
</dbReference>
<keyword evidence="4" id="KW-0223">Dioxygenase</keyword>
<accession>A0ABS1CE09</accession>
<comment type="cofactor">
    <cofactor evidence="1">
        <name>L-ascorbate</name>
        <dbReference type="ChEBI" id="CHEBI:38290"/>
    </cofactor>
</comment>
<evidence type="ECO:0000256" key="2">
    <source>
        <dbReference type="ARBA" id="ARBA00022723"/>
    </source>
</evidence>
<protein>
    <recommendedName>
        <fullName evidence="8">Fe2OG dioxygenase domain-containing protein</fullName>
    </recommendedName>
</protein>
<proteinExistence type="predicted"/>
<dbReference type="InterPro" id="IPR006620">
    <property type="entry name" value="Pro_4_hyd_alph"/>
</dbReference>
<dbReference type="InterPro" id="IPR051559">
    <property type="entry name" value="HIF_prolyl_hydroxylases"/>
</dbReference>
<feature type="region of interest" description="Disordered" evidence="7">
    <location>
        <begin position="1"/>
        <end position="29"/>
    </location>
</feature>
<evidence type="ECO:0000313" key="9">
    <source>
        <dbReference type="EMBL" id="MBK1630136.1"/>
    </source>
</evidence>
<keyword evidence="3" id="KW-0847">Vitamin C</keyword>
<dbReference type="PANTHER" id="PTHR12907">
    <property type="entry name" value="EGL NINE HOMOLOG-RELATED"/>
    <property type="match status" value="1"/>
</dbReference>
<keyword evidence="2" id="KW-0479">Metal-binding</keyword>
<dbReference type="Proteomes" id="UP000748752">
    <property type="component" value="Unassembled WGS sequence"/>
</dbReference>
<keyword evidence="6" id="KW-0408">Iron</keyword>
<dbReference type="SMART" id="SM00702">
    <property type="entry name" value="P4Hc"/>
    <property type="match status" value="1"/>
</dbReference>
<evidence type="ECO:0000256" key="7">
    <source>
        <dbReference type="SAM" id="MobiDB-lite"/>
    </source>
</evidence>
<evidence type="ECO:0000256" key="1">
    <source>
        <dbReference type="ARBA" id="ARBA00001961"/>
    </source>
</evidence>
<evidence type="ECO:0000256" key="6">
    <source>
        <dbReference type="ARBA" id="ARBA00023004"/>
    </source>
</evidence>
<evidence type="ECO:0000256" key="3">
    <source>
        <dbReference type="ARBA" id="ARBA00022896"/>
    </source>
</evidence>
<dbReference type="InterPro" id="IPR005123">
    <property type="entry name" value="Oxoglu/Fe-dep_dioxygenase_dom"/>
</dbReference>
<evidence type="ECO:0000259" key="8">
    <source>
        <dbReference type="PROSITE" id="PS51471"/>
    </source>
</evidence>
<name>A0ABS1CE09_9GAMM</name>
<reference evidence="9 10" key="1">
    <citation type="journal article" date="2020" name="Microorganisms">
        <title>Osmotic Adaptation and Compatible Solute Biosynthesis of Phototrophic Bacteria as Revealed from Genome Analyses.</title>
        <authorList>
            <person name="Imhoff J.F."/>
            <person name="Rahn T."/>
            <person name="Kunzel S."/>
            <person name="Keller A."/>
            <person name="Neulinger S.C."/>
        </authorList>
    </citation>
    <scope>NUCLEOTIDE SEQUENCE [LARGE SCALE GENOMIC DNA]</scope>
    <source>
        <strain evidence="9 10">DSM 6210</strain>
    </source>
</reference>
<evidence type="ECO:0000256" key="4">
    <source>
        <dbReference type="ARBA" id="ARBA00022964"/>
    </source>
</evidence>
<dbReference type="PANTHER" id="PTHR12907:SF26">
    <property type="entry name" value="HIF PROLYL HYDROXYLASE, ISOFORM C"/>
    <property type="match status" value="1"/>
</dbReference>
<gene>
    <name evidence="9" type="ORF">CKO31_05145</name>
</gene>
<keyword evidence="10" id="KW-1185">Reference proteome</keyword>
<dbReference type="Pfam" id="PF13640">
    <property type="entry name" value="2OG-FeII_Oxy_3"/>
    <property type="match status" value="1"/>
</dbReference>
<organism evidence="9 10">
    <name type="scientific">Thiohalocapsa halophila</name>
    <dbReference type="NCBI Taxonomy" id="69359"/>
    <lineage>
        <taxon>Bacteria</taxon>
        <taxon>Pseudomonadati</taxon>
        <taxon>Pseudomonadota</taxon>
        <taxon>Gammaproteobacteria</taxon>
        <taxon>Chromatiales</taxon>
        <taxon>Chromatiaceae</taxon>
        <taxon>Thiohalocapsa</taxon>
    </lineage>
</organism>
<dbReference type="PROSITE" id="PS51471">
    <property type="entry name" value="FE2OG_OXY"/>
    <property type="match status" value="1"/>
</dbReference>
<feature type="domain" description="Fe2OG dioxygenase" evidence="8">
    <location>
        <begin position="120"/>
        <end position="223"/>
    </location>
</feature>
<evidence type="ECO:0000313" key="10">
    <source>
        <dbReference type="Proteomes" id="UP000748752"/>
    </source>
</evidence>
<keyword evidence="5" id="KW-0560">Oxidoreductase</keyword>
<feature type="compositionally biased region" description="Pro residues" evidence="7">
    <location>
        <begin position="1"/>
        <end position="15"/>
    </location>
</feature>
<evidence type="ECO:0000256" key="5">
    <source>
        <dbReference type="ARBA" id="ARBA00023002"/>
    </source>
</evidence>
<sequence>MPPSPQGPPPAPPQEPQQESPQEPPESPEQIAATLAEQGWCVTDAFVPPLLVGQLRHEARERWDAGAFRRAGVGRGADRELRPEVRTDRILWLEPAALSGAQQCLWERLEAVRLAVNRQMFLGLQELEAHFAVYPAGAYYRKHLDQFHGMGRRQLSCVLYLGEDWQAADGGALRMYVDTTDAVVAADVLPVGGRLVSFLSARFLHEVLPARRERLSITGWFRSR</sequence>
<comment type="caution">
    <text evidence="9">The sequence shown here is derived from an EMBL/GenBank/DDBJ whole genome shotgun (WGS) entry which is preliminary data.</text>
</comment>
<dbReference type="Gene3D" id="2.60.120.620">
    <property type="entry name" value="q2cbj1_9rhob like domain"/>
    <property type="match status" value="1"/>
</dbReference>